<dbReference type="SUPFAM" id="SSF55826">
    <property type="entry name" value="YbaK/ProRS associated domain"/>
    <property type="match status" value="1"/>
</dbReference>
<evidence type="ECO:0000313" key="2">
    <source>
        <dbReference type="EMBL" id="TPX64806.1"/>
    </source>
</evidence>
<dbReference type="OrthoDB" id="1058301at2759"/>
<evidence type="ECO:0000313" key="3">
    <source>
        <dbReference type="Proteomes" id="UP000320333"/>
    </source>
</evidence>
<proteinExistence type="predicted"/>
<dbReference type="GO" id="GO:0016874">
    <property type="term" value="F:ligase activity"/>
    <property type="evidence" value="ECO:0007669"/>
    <property type="project" value="UniProtKB-KW"/>
</dbReference>
<dbReference type="EMBL" id="QEAP01000525">
    <property type="protein sequence ID" value="TPX64806.1"/>
    <property type="molecule type" value="Genomic_DNA"/>
</dbReference>
<dbReference type="GO" id="GO:0002161">
    <property type="term" value="F:aminoacyl-tRNA deacylase activity"/>
    <property type="evidence" value="ECO:0007669"/>
    <property type="project" value="InterPro"/>
</dbReference>
<keyword evidence="2" id="KW-0436">Ligase</keyword>
<organism evidence="2 3">
    <name type="scientific">Chytriomyces confervae</name>
    <dbReference type="NCBI Taxonomy" id="246404"/>
    <lineage>
        <taxon>Eukaryota</taxon>
        <taxon>Fungi</taxon>
        <taxon>Fungi incertae sedis</taxon>
        <taxon>Chytridiomycota</taxon>
        <taxon>Chytridiomycota incertae sedis</taxon>
        <taxon>Chytridiomycetes</taxon>
        <taxon>Chytridiales</taxon>
        <taxon>Chytriomycetaceae</taxon>
        <taxon>Chytriomyces</taxon>
    </lineage>
</organism>
<name>A0A507ENA3_9FUNG</name>
<dbReference type="InterPro" id="IPR036754">
    <property type="entry name" value="YbaK/aa-tRNA-synt-asso_dom_sf"/>
</dbReference>
<gene>
    <name evidence="2" type="primary">AIM10</name>
    <name evidence="2" type="ORF">CcCBS67573_g08301</name>
</gene>
<dbReference type="InterPro" id="IPR007214">
    <property type="entry name" value="YbaK/aa-tRNA-synth-assoc-dom"/>
</dbReference>
<accession>A0A507ENA3</accession>
<dbReference type="Pfam" id="PF04073">
    <property type="entry name" value="tRNA_edit"/>
    <property type="match status" value="1"/>
</dbReference>
<reference evidence="2 3" key="1">
    <citation type="journal article" date="2019" name="Sci. Rep.">
        <title>Comparative genomics of chytrid fungi reveal insights into the obligate biotrophic and pathogenic lifestyle of Synchytrium endobioticum.</title>
        <authorList>
            <person name="van de Vossenberg B.T.L.H."/>
            <person name="Warris S."/>
            <person name="Nguyen H.D.T."/>
            <person name="van Gent-Pelzer M.P.E."/>
            <person name="Joly D.L."/>
            <person name="van de Geest H.C."/>
            <person name="Bonants P.J.M."/>
            <person name="Smith D.S."/>
            <person name="Levesque C.A."/>
            <person name="van der Lee T.A.J."/>
        </authorList>
    </citation>
    <scope>NUCLEOTIDE SEQUENCE [LARGE SCALE GENOMIC DNA]</scope>
    <source>
        <strain evidence="2 3">CBS 675.73</strain>
    </source>
</reference>
<dbReference type="STRING" id="246404.A0A507ENA3"/>
<comment type="caution">
    <text evidence="2">The sequence shown here is derived from an EMBL/GenBank/DDBJ whole genome shotgun (WGS) entry which is preliminary data.</text>
</comment>
<dbReference type="Proteomes" id="UP000320333">
    <property type="component" value="Unassembled WGS sequence"/>
</dbReference>
<dbReference type="PANTHER" id="PTHR30411">
    <property type="entry name" value="CYTOPLASMIC PROTEIN"/>
    <property type="match status" value="1"/>
</dbReference>
<sequence length="259" mass="29061">MSFEWSCWRWQEVAPATTQQQQAVDPAKNDEAMALALAMVASISNVFRLPTIQKSFMDHWTATAEKEAQIGDIMRHAPTDVKRVEKGTADLGLRLVARFYQVESDYYSWSYERRMLRMSAPSINHLCKTLFFENTRFTGNSGDILDPQNSKYYAVIVQYVGKLNSAKLTNFVRALSNGTKKNFNLRVASEAESDEFTGYKSGGVTPFGMAKNVPVIVSKAILDLRPPVLFLGAGHADWKVAVPVQEYLKASKSFVVDLE</sequence>
<protein>
    <submittedName>
        <fullName evidence="2">Proline---tRNA ligase</fullName>
    </submittedName>
</protein>
<dbReference type="CDD" id="cd04332">
    <property type="entry name" value="YbaK_like"/>
    <property type="match status" value="1"/>
</dbReference>
<feature type="domain" description="YbaK/aminoacyl-tRNA synthetase-associated" evidence="1">
    <location>
        <begin position="124"/>
        <end position="249"/>
    </location>
</feature>
<dbReference type="Gene3D" id="3.90.960.10">
    <property type="entry name" value="YbaK/aminoacyl-tRNA synthetase-associated domain"/>
    <property type="match status" value="1"/>
</dbReference>
<keyword evidence="3" id="KW-1185">Reference proteome</keyword>
<dbReference type="AlphaFoldDB" id="A0A507ENA3"/>
<dbReference type="PANTHER" id="PTHR30411:SF4">
    <property type="entry name" value="YBAK_AMINOACYL-TRNA SYNTHETASE-ASSOCIATED DOMAIN-CONTAINING PROTEIN"/>
    <property type="match status" value="1"/>
</dbReference>
<evidence type="ECO:0000259" key="1">
    <source>
        <dbReference type="Pfam" id="PF04073"/>
    </source>
</evidence>